<dbReference type="Gene3D" id="2.60.200.20">
    <property type="match status" value="1"/>
</dbReference>
<dbReference type="CDD" id="cd00060">
    <property type="entry name" value="FHA"/>
    <property type="match status" value="1"/>
</dbReference>
<dbReference type="Proteomes" id="UP000095282">
    <property type="component" value="Unplaced"/>
</dbReference>
<feature type="compositionally biased region" description="Polar residues" evidence="1">
    <location>
        <begin position="159"/>
        <end position="176"/>
    </location>
</feature>
<feature type="region of interest" description="Disordered" evidence="1">
    <location>
        <begin position="112"/>
        <end position="176"/>
    </location>
</feature>
<dbReference type="WBParaSite" id="Csp11.Scaffold630.g18624.t1">
    <property type="protein sequence ID" value="Csp11.Scaffold630.g18624.t1"/>
    <property type="gene ID" value="Csp11.Scaffold630.g18624"/>
</dbReference>
<feature type="compositionally biased region" description="Acidic residues" evidence="1">
    <location>
        <begin position="663"/>
        <end position="672"/>
    </location>
</feature>
<dbReference type="PANTHER" id="PTHR18853:SF10">
    <property type="entry name" value="FHA DOMAIN-CONTAINING PROTEIN"/>
    <property type="match status" value="1"/>
</dbReference>
<dbReference type="InterPro" id="IPR008984">
    <property type="entry name" value="SMAD_FHA_dom_sf"/>
</dbReference>
<dbReference type="SMART" id="SM00240">
    <property type="entry name" value="FHA"/>
    <property type="match status" value="1"/>
</dbReference>
<protein>
    <submittedName>
        <fullName evidence="4">FHA domain-containing protein</fullName>
    </submittedName>
</protein>
<feature type="compositionally biased region" description="Acidic residues" evidence="1">
    <location>
        <begin position="898"/>
        <end position="919"/>
    </location>
</feature>
<feature type="compositionally biased region" description="Acidic residues" evidence="1">
    <location>
        <begin position="709"/>
        <end position="744"/>
    </location>
</feature>
<dbReference type="PANTHER" id="PTHR18853">
    <property type="entry name" value="FORKHEAD-ASSOCIATED DOMAIN-CONTAINING PROTEIN 1-RELATED"/>
    <property type="match status" value="1"/>
</dbReference>
<dbReference type="InterPro" id="IPR052642">
    <property type="entry name" value="CC-FHA_domain"/>
</dbReference>
<dbReference type="SUPFAM" id="SSF49879">
    <property type="entry name" value="SMAD/FHA domain"/>
    <property type="match status" value="1"/>
</dbReference>
<dbReference type="Pfam" id="PF00498">
    <property type="entry name" value="FHA"/>
    <property type="match status" value="1"/>
</dbReference>
<dbReference type="InterPro" id="IPR000253">
    <property type="entry name" value="FHA_dom"/>
</dbReference>
<dbReference type="AlphaFoldDB" id="A0A1I7URI1"/>
<organism evidence="3 4">
    <name type="scientific">Caenorhabditis tropicalis</name>
    <dbReference type="NCBI Taxonomy" id="1561998"/>
    <lineage>
        <taxon>Eukaryota</taxon>
        <taxon>Metazoa</taxon>
        <taxon>Ecdysozoa</taxon>
        <taxon>Nematoda</taxon>
        <taxon>Chromadorea</taxon>
        <taxon>Rhabditida</taxon>
        <taxon>Rhabditina</taxon>
        <taxon>Rhabditomorpha</taxon>
        <taxon>Rhabditoidea</taxon>
        <taxon>Rhabditidae</taxon>
        <taxon>Peloderinae</taxon>
        <taxon>Caenorhabditis</taxon>
    </lineage>
</organism>
<sequence>MLRRYNSTNLDTIVLKGRRTTIGSAANCDIVLKGKGISPVHATIESNSAGYFLKDVSLSSKTRVNDRPVYGQVQIHSGDLIQLGTSPPLVFDSEWMFGTRPNSAKVIGRIEEKDEQQSTTTSTMLPMITGKKIHPLSHEGSFSDSSLRKRAVNSKKASETQSLRSSASSTESQRFYNNSRSIGNNLLQRVVKLQAELVSKDEKIRQLTAHPSLLYYHPTLPPPFPNSSLLQQAPPPLQAPPLQAPPLPRNSLPKLPKSFELFAYRAFIGAITSQLRQFNDRVIRHPQRDSAELFNAMCRAVDVPLSSRIGEIEKYCEAVLIDNDFEDGDELMTRLESFIRESRREKILELTHELEVLMPLIRDAASNARENIKVCNVFTQWSRAFGDLLRKNSFSATTLFQAIEDLKTQFSEAHMSRHWLPPSITPILRLAALELEKRNGDITPTISPRPPPGILDRKKSIDMTLDTCLSQVETIIHEMDYHLVRLYNKAKDYSTFQPLDLDTVTRVSKIVDSMKSSVELLSEHSFKDEPPRPNSVLFFEITNDDIKNAGSTSSGSQSSLKKVSAAPKISDVFSEDDEILEERREVEAEIMKVIGRIEEKLGEGEEPMRNQGMISVDATVLKMLIQQSHRLLASYESSESSKTEEEVARRKRSVPPMILVENPVEEEEEEMEWDVKPIEAEKVVEEDPSEDVPSSEKEDPENSTAPEIQDSEIQDPEILDPEIQDPESSEVIQDSEEPEIPGIEDPDHSKIPNLVSMDPDDSTSSEGIQDSEEPEDKDPEEPKDPEPSEIANPDPEIPDSEPPEEMTSSDLPEVVIQVPPLNLTSSEDPSTPEVVSPRELTPKDPNFGSTSSESKDSEDVPIPSGADLPFQLVMPEQPGNPPGTEYSSPDDVKKPPETPEDILPDSEDVGINDDSESEDDKTTVLHFSAQPTPQASIEERSPEIPPEEPKVNGHLEEEEKPMSSHLKSHFNTANGKPHITYYQLPPRRRYSPPMKRRSQSEDSKRIRDTLKNRPPFVLY</sequence>
<feature type="region of interest" description="Disordered" evidence="1">
    <location>
        <begin position="632"/>
        <end position="1019"/>
    </location>
</feature>
<reference evidence="4" key="1">
    <citation type="submission" date="2016-11" db="UniProtKB">
        <authorList>
            <consortium name="WormBaseParasite"/>
        </authorList>
    </citation>
    <scope>IDENTIFICATION</scope>
</reference>
<dbReference type="STRING" id="1561998.A0A1I7URI1"/>
<dbReference type="PROSITE" id="PS50006">
    <property type="entry name" value="FHA_DOMAIN"/>
    <property type="match status" value="1"/>
</dbReference>
<feature type="compositionally biased region" description="Basic and acidic residues" evidence="1">
    <location>
        <begin position="639"/>
        <end position="648"/>
    </location>
</feature>
<feature type="compositionally biased region" description="Basic and acidic residues" evidence="1">
    <location>
        <begin position="673"/>
        <end position="685"/>
    </location>
</feature>
<feature type="compositionally biased region" description="Basic and acidic residues" evidence="1">
    <location>
        <begin position="998"/>
        <end position="1011"/>
    </location>
</feature>
<evidence type="ECO:0000256" key="1">
    <source>
        <dbReference type="SAM" id="MobiDB-lite"/>
    </source>
</evidence>
<feature type="compositionally biased region" description="Basic residues" evidence="1">
    <location>
        <begin position="986"/>
        <end position="997"/>
    </location>
</feature>
<feature type="compositionally biased region" description="Basic and acidic residues" evidence="1">
    <location>
        <begin position="937"/>
        <end position="962"/>
    </location>
</feature>
<feature type="domain" description="FHA" evidence="2">
    <location>
        <begin position="14"/>
        <end position="69"/>
    </location>
</feature>
<name>A0A1I7URI1_9PELO</name>
<keyword evidence="3" id="KW-1185">Reference proteome</keyword>
<evidence type="ECO:0000259" key="2">
    <source>
        <dbReference type="PROSITE" id="PS50006"/>
    </source>
</evidence>
<evidence type="ECO:0000313" key="4">
    <source>
        <dbReference type="WBParaSite" id="Csp11.Scaffold630.g18624.t1"/>
    </source>
</evidence>
<feature type="compositionally biased region" description="Acidic residues" evidence="1">
    <location>
        <begin position="758"/>
        <end position="779"/>
    </location>
</feature>
<evidence type="ECO:0000313" key="3">
    <source>
        <dbReference type="Proteomes" id="UP000095282"/>
    </source>
</evidence>
<proteinExistence type="predicted"/>
<accession>A0A1I7URI1</accession>